<dbReference type="PROSITE" id="PS50995">
    <property type="entry name" value="HTH_MARR_2"/>
    <property type="match status" value="1"/>
</dbReference>
<evidence type="ECO:0000256" key="2">
    <source>
        <dbReference type="ARBA" id="ARBA00022490"/>
    </source>
</evidence>
<dbReference type="PANTHER" id="PTHR33164">
    <property type="entry name" value="TRANSCRIPTIONAL REGULATOR, MARR FAMILY"/>
    <property type="match status" value="1"/>
</dbReference>
<dbReference type="Proteomes" id="UP000532936">
    <property type="component" value="Unassembled WGS sequence"/>
</dbReference>
<dbReference type="InterPro" id="IPR000835">
    <property type="entry name" value="HTH_MarR-typ"/>
</dbReference>
<gene>
    <name evidence="7" type="ORF">GGR11_002801</name>
</gene>
<keyword evidence="3" id="KW-0805">Transcription regulation</keyword>
<keyword evidence="5" id="KW-0804">Transcription</keyword>
<evidence type="ECO:0000256" key="4">
    <source>
        <dbReference type="ARBA" id="ARBA00023125"/>
    </source>
</evidence>
<keyword evidence="2" id="KW-0963">Cytoplasm</keyword>
<dbReference type="GO" id="GO:0003677">
    <property type="term" value="F:DNA binding"/>
    <property type="evidence" value="ECO:0007669"/>
    <property type="project" value="UniProtKB-KW"/>
</dbReference>
<comment type="caution">
    <text evidence="7">The sequence shown here is derived from an EMBL/GenBank/DDBJ whole genome shotgun (WGS) entry which is preliminary data.</text>
</comment>
<reference evidence="7 8" key="1">
    <citation type="submission" date="2020-08" db="EMBL/GenBank/DDBJ databases">
        <title>Genomic Encyclopedia of Type Strains, Phase IV (KMG-IV): sequencing the most valuable type-strain genomes for metagenomic binning, comparative biology and taxonomic classification.</title>
        <authorList>
            <person name="Goeker M."/>
        </authorList>
    </citation>
    <scope>NUCLEOTIDE SEQUENCE [LARGE SCALE GENOMIC DNA]</scope>
    <source>
        <strain evidence="7 8">DSM 14878</strain>
    </source>
</reference>
<dbReference type="RefSeq" id="WP_183197910.1">
    <property type="nucleotide sequence ID" value="NZ_JACIDA010000003.1"/>
</dbReference>
<dbReference type="GO" id="GO:0006950">
    <property type="term" value="P:response to stress"/>
    <property type="evidence" value="ECO:0007669"/>
    <property type="project" value="TreeGrafter"/>
</dbReference>
<keyword evidence="4 7" id="KW-0238">DNA-binding</keyword>
<dbReference type="InterPro" id="IPR036388">
    <property type="entry name" value="WH-like_DNA-bd_sf"/>
</dbReference>
<dbReference type="Pfam" id="PF01047">
    <property type="entry name" value="MarR"/>
    <property type="match status" value="1"/>
</dbReference>
<sequence>MTKSPSRPLEKQLCFSVYSAALAIGRTYKPLLDDLQLTYPQYLVLSVLWESGLMPIGAIADHLSLETSTLTPLLKRLEVGGLVTRTRNPEDERQVLIDLTPAGRDMEARSRCLNEKLLENSAMTVRDIEALNDAVRRLTEALGPGQSKSDDGR</sequence>
<evidence type="ECO:0000256" key="1">
    <source>
        <dbReference type="ARBA" id="ARBA00004496"/>
    </source>
</evidence>
<evidence type="ECO:0000313" key="7">
    <source>
        <dbReference type="EMBL" id="MBB3873239.1"/>
    </source>
</evidence>
<accession>A0A7W6A4M8</accession>
<feature type="domain" description="HTH marR-type" evidence="6">
    <location>
        <begin position="10"/>
        <end position="140"/>
    </location>
</feature>
<dbReference type="FunFam" id="1.10.10.10:FF:000163">
    <property type="entry name" value="MarR family transcriptional regulator"/>
    <property type="match status" value="1"/>
</dbReference>
<proteinExistence type="predicted"/>
<dbReference type="GO" id="GO:0003700">
    <property type="term" value="F:DNA-binding transcription factor activity"/>
    <property type="evidence" value="ECO:0007669"/>
    <property type="project" value="InterPro"/>
</dbReference>
<protein>
    <submittedName>
        <fullName evidence="7">DNA-binding MarR family transcriptional regulator</fullName>
    </submittedName>
</protein>
<dbReference type="PANTHER" id="PTHR33164:SF5">
    <property type="entry name" value="ORGANIC HYDROPEROXIDE RESISTANCE TRANSCRIPTIONAL REGULATOR"/>
    <property type="match status" value="1"/>
</dbReference>
<organism evidence="7 8">
    <name type="scientific">Brevundimonas mediterranea</name>
    <dbReference type="NCBI Taxonomy" id="74329"/>
    <lineage>
        <taxon>Bacteria</taxon>
        <taxon>Pseudomonadati</taxon>
        <taxon>Pseudomonadota</taxon>
        <taxon>Alphaproteobacteria</taxon>
        <taxon>Caulobacterales</taxon>
        <taxon>Caulobacteraceae</taxon>
        <taxon>Brevundimonas</taxon>
    </lineage>
</organism>
<evidence type="ECO:0000256" key="3">
    <source>
        <dbReference type="ARBA" id="ARBA00023015"/>
    </source>
</evidence>
<evidence type="ECO:0000256" key="5">
    <source>
        <dbReference type="ARBA" id="ARBA00023163"/>
    </source>
</evidence>
<comment type="subcellular location">
    <subcellularLocation>
        <location evidence="1">Cytoplasm</location>
    </subcellularLocation>
</comment>
<dbReference type="InterPro" id="IPR039422">
    <property type="entry name" value="MarR/SlyA-like"/>
</dbReference>
<dbReference type="InterPro" id="IPR036390">
    <property type="entry name" value="WH_DNA-bd_sf"/>
</dbReference>
<dbReference type="SUPFAM" id="SSF46785">
    <property type="entry name" value="Winged helix' DNA-binding domain"/>
    <property type="match status" value="1"/>
</dbReference>
<evidence type="ECO:0000259" key="6">
    <source>
        <dbReference type="PROSITE" id="PS50995"/>
    </source>
</evidence>
<name>A0A7W6A4M8_9CAUL</name>
<dbReference type="GO" id="GO:0005737">
    <property type="term" value="C:cytoplasm"/>
    <property type="evidence" value="ECO:0007669"/>
    <property type="project" value="UniProtKB-SubCell"/>
</dbReference>
<dbReference type="AlphaFoldDB" id="A0A7W6A4M8"/>
<dbReference type="EMBL" id="JACIDA010000003">
    <property type="protein sequence ID" value="MBB3873239.1"/>
    <property type="molecule type" value="Genomic_DNA"/>
</dbReference>
<evidence type="ECO:0000313" key="8">
    <source>
        <dbReference type="Proteomes" id="UP000532936"/>
    </source>
</evidence>
<dbReference type="SMART" id="SM00347">
    <property type="entry name" value="HTH_MARR"/>
    <property type="match status" value="1"/>
</dbReference>
<dbReference type="Gene3D" id="1.10.10.10">
    <property type="entry name" value="Winged helix-like DNA-binding domain superfamily/Winged helix DNA-binding domain"/>
    <property type="match status" value="1"/>
</dbReference>